<keyword evidence="2" id="KW-1003">Cell membrane</keyword>
<evidence type="ECO:0000256" key="2">
    <source>
        <dbReference type="ARBA" id="ARBA00022475"/>
    </source>
</evidence>
<dbReference type="InterPro" id="IPR005548">
    <property type="entry name" value="Cell_div_FtsQ/DivIB_C"/>
</dbReference>
<evidence type="ECO:0000313" key="10">
    <source>
        <dbReference type="EMBL" id="CUN52033.1"/>
    </source>
</evidence>
<evidence type="ECO:0000256" key="1">
    <source>
        <dbReference type="ARBA" id="ARBA00004370"/>
    </source>
</evidence>
<dbReference type="InterPro" id="IPR013685">
    <property type="entry name" value="POTRA_FtsQ_type"/>
</dbReference>
<evidence type="ECO:0000256" key="6">
    <source>
        <dbReference type="ARBA" id="ARBA00023136"/>
    </source>
</evidence>
<dbReference type="EMBL" id="CYZR01000001">
    <property type="protein sequence ID" value="CUN52033.1"/>
    <property type="molecule type" value="Genomic_DNA"/>
</dbReference>
<evidence type="ECO:0000256" key="5">
    <source>
        <dbReference type="ARBA" id="ARBA00022989"/>
    </source>
</evidence>
<keyword evidence="11" id="KW-1185">Reference proteome</keyword>
<comment type="subcellular location">
    <subcellularLocation>
        <location evidence="1">Membrane</location>
    </subcellularLocation>
</comment>
<keyword evidence="5 8" id="KW-1133">Transmembrane helix</keyword>
<dbReference type="Pfam" id="PF08478">
    <property type="entry name" value="POTRA_1"/>
    <property type="match status" value="1"/>
</dbReference>
<keyword evidence="7" id="KW-0131">Cell cycle</keyword>
<comment type="caution">
    <text evidence="10">The sequence shown here is derived from an EMBL/GenBank/DDBJ whole genome shotgun (WGS) entry which is preliminary data.</text>
</comment>
<evidence type="ECO:0000256" key="8">
    <source>
        <dbReference type="SAM" id="Phobius"/>
    </source>
</evidence>
<reference evidence="10 11" key="1">
    <citation type="submission" date="2015-09" db="EMBL/GenBank/DDBJ databases">
        <authorList>
            <consortium name="Pathogen Informatics"/>
            <person name="Wu L."/>
            <person name="Ma J."/>
        </authorList>
    </citation>
    <scope>NUCLEOTIDE SEQUENCE [LARGE SCALE GENOMIC DNA]</scope>
    <source>
        <strain evidence="10 11">2789STDY5834858</strain>
    </source>
</reference>
<evidence type="ECO:0000256" key="4">
    <source>
        <dbReference type="ARBA" id="ARBA00022692"/>
    </source>
</evidence>
<organism evidence="10 11">
    <name type="scientific">Sarcina ventriculi</name>
    <name type="common">Clostridium ventriculi</name>
    <dbReference type="NCBI Taxonomy" id="1267"/>
    <lineage>
        <taxon>Bacteria</taxon>
        <taxon>Bacillati</taxon>
        <taxon>Bacillota</taxon>
        <taxon>Clostridia</taxon>
        <taxon>Eubacteriales</taxon>
        <taxon>Clostridiaceae</taxon>
        <taxon>Sarcina</taxon>
    </lineage>
</organism>
<sequence>MKMRITPKEYLKKNKTKKNKRSILILGIFIISIGLFVLLKAEIFNIVEVNVENNKILSKEDILDESNLLGDNIFLVKLNELEDKILLNPYIEEVSIRRRIPNKISVIVNERVASYKIIEDNKSYILNDDLVIMEKREDLDGIVLPILEGVDIEGRELGDSVTKNKEKAEFLKLLKNALDTNDMKIDSVNVSDINNIYLYFDDCKVILGANNNIENKLTKAINILKSDKVNISNGYINVSFSGNPVIYEKQDANN</sequence>
<evidence type="ECO:0000256" key="3">
    <source>
        <dbReference type="ARBA" id="ARBA00022618"/>
    </source>
</evidence>
<dbReference type="InterPro" id="IPR050487">
    <property type="entry name" value="FtsQ_DivIB"/>
</dbReference>
<evidence type="ECO:0000259" key="9">
    <source>
        <dbReference type="PROSITE" id="PS51779"/>
    </source>
</evidence>
<proteinExistence type="predicted"/>
<dbReference type="PROSITE" id="PS51779">
    <property type="entry name" value="POTRA"/>
    <property type="match status" value="1"/>
</dbReference>
<evidence type="ECO:0000256" key="7">
    <source>
        <dbReference type="ARBA" id="ARBA00023306"/>
    </source>
</evidence>
<feature type="domain" description="POTRA" evidence="9">
    <location>
        <begin position="44"/>
        <end position="111"/>
    </location>
</feature>
<keyword evidence="6 8" id="KW-0472">Membrane</keyword>
<evidence type="ECO:0000313" key="11">
    <source>
        <dbReference type="Proteomes" id="UP000095488"/>
    </source>
</evidence>
<dbReference type="PANTHER" id="PTHR37820">
    <property type="entry name" value="CELL DIVISION PROTEIN DIVIB"/>
    <property type="match status" value="1"/>
</dbReference>
<feature type="transmembrane region" description="Helical" evidence="8">
    <location>
        <begin position="21"/>
        <end position="39"/>
    </location>
</feature>
<dbReference type="Pfam" id="PF03799">
    <property type="entry name" value="FtsQ_DivIB_C"/>
    <property type="match status" value="1"/>
</dbReference>
<dbReference type="PANTHER" id="PTHR37820:SF1">
    <property type="entry name" value="CELL DIVISION PROTEIN FTSQ"/>
    <property type="match status" value="1"/>
</dbReference>
<dbReference type="Proteomes" id="UP000095488">
    <property type="component" value="Unassembled WGS sequence"/>
</dbReference>
<name>A0ABP2AMF1_SARVE</name>
<dbReference type="InterPro" id="IPR034746">
    <property type="entry name" value="POTRA"/>
</dbReference>
<accession>A0ABP2AMF1</accession>
<dbReference type="Gene3D" id="3.10.20.310">
    <property type="entry name" value="membrane protein fhac"/>
    <property type="match status" value="1"/>
</dbReference>
<keyword evidence="4 8" id="KW-0812">Transmembrane</keyword>
<gene>
    <name evidence="10" type="ORF">ERS852473_00412</name>
</gene>
<keyword evidence="3" id="KW-0132">Cell division</keyword>
<protein>
    <submittedName>
        <fullName evidence="10">POTRA domain, FtsQ-type</fullName>
    </submittedName>
</protein>